<proteinExistence type="inferred from homology"/>
<evidence type="ECO:0000256" key="2">
    <source>
        <dbReference type="ARBA" id="ARBA00006679"/>
    </source>
</evidence>
<dbReference type="OrthoDB" id="121744at2"/>
<dbReference type="Pfam" id="PF07681">
    <property type="entry name" value="DoxX"/>
    <property type="match status" value="1"/>
</dbReference>
<comment type="similarity">
    <text evidence="2">Belongs to the DoxX family.</text>
</comment>
<dbReference type="EMBL" id="QJKB01000001">
    <property type="protein sequence ID" value="PXX47820.1"/>
    <property type="molecule type" value="Genomic_DNA"/>
</dbReference>
<keyword evidence="3" id="KW-1003">Cell membrane</keyword>
<keyword evidence="6 7" id="KW-0472">Membrane</keyword>
<feature type="transmembrane region" description="Helical" evidence="7">
    <location>
        <begin position="95"/>
        <end position="114"/>
    </location>
</feature>
<keyword evidence="5 7" id="KW-1133">Transmembrane helix</keyword>
<feature type="transmembrane region" description="Helical" evidence="7">
    <location>
        <begin position="21"/>
        <end position="40"/>
    </location>
</feature>
<evidence type="ECO:0000313" key="8">
    <source>
        <dbReference type="EMBL" id="PXX47820.1"/>
    </source>
</evidence>
<dbReference type="PANTHER" id="PTHR33452">
    <property type="entry name" value="OXIDOREDUCTASE CATD-RELATED"/>
    <property type="match status" value="1"/>
</dbReference>
<comment type="caution">
    <text evidence="8">The sequence shown here is derived from an EMBL/GenBank/DDBJ whole genome shotgun (WGS) entry which is preliminary data.</text>
</comment>
<protein>
    <submittedName>
        <fullName evidence="8">Putative oxidoreductase</fullName>
    </submittedName>
</protein>
<evidence type="ECO:0000256" key="3">
    <source>
        <dbReference type="ARBA" id="ARBA00022475"/>
    </source>
</evidence>
<keyword evidence="9" id="KW-1185">Reference proteome</keyword>
<evidence type="ECO:0000313" key="9">
    <source>
        <dbReference type="Proteomes" id="UP000247792"/>
    </source>
</evidence>
<organism evidence="8 9">
    <name type="scientific">Undibacterium pigrum</name>
    <dbReference type="NCBI Taxonomy" id="401470"/>
    <lineage>
        <taxon>Bacteria</taxon>
        <taxon>Pseudomonadati</taxon>
        <taxon>Pseudomonadota</taxon>
        <taxon>Betaproteobacteria</taxon>
        <taxon>Burkholderiales</taxon>
        <taxon>Oxalobacteraceae</taxon>
        <taxon>Undibacterium</taxon>
    </lineage>
</organism>
<name>A0A318JTU6_9BURK</name>
<accession>A0A318JTU6</accession>
<sequence length="159" mass="17706">MYNTLQYFHALSTRFDDKLSAWGGSALGLALRLFIGWQFFKAGLVKIADWQSTLSLFREEYMVPVIPPELAAWMGAGGELFLPVLLALGFFSRPAALALFAVNLMAVVSYPQLFELECPAAVNSHFYWGILLLVLLCFGPGKLSIDAWLESARLNRQAK</sequence>
<evidence type="ECO:0000256" key="1">
    <source>
        <dbReference type="ARBA" id="ARBA00004651"/>
    </source>
</evidence>
<dbReference type="InterPro" id="IPR032808">
    <property type="entry name" value="DoxX"/>
</dbReference>
<feature type="transmembrane region" description="Helical" evidence="7">
    <location>
        <begin position="70"/>
        <end position="88"/>
    </location>
</feature>
<evidence type="ECO:0000256" key="7">
    <source>
        <dbReference type="SAM" id="Phobius"/>
    </source>
</evidence>
<dbReference type="AlphaFoldDB" id="A0A318JTU6"/>
<feature type="transmembrane region" description="Helical" evidence="7">
    <location>
        <begin position="126"/>
        <end position="149"/>
    </location>
</feature>
<reference evidence="8 9" key="1">
    <citation type="submission" date="2018-05" db="EMBL/GenBank/DDBJ databases">
        <title>Genomic Encyclopedia of Type Strains, Phase IV (KMG-IV): sequencing the most valuable type-strain genomes for metagenomic binning, comparative biology and taxonomic classification.</title>
        <authorList>
            <person name="Goeker M."/>
        </authorList>
    </citation>
    <scope>NUCLEOTIDE SEQUENCE [LARGE SCALE GENOMIC DNA]</scope>
    <source>
        <strain evidence="8 9">DSM 19792</strain>
    </source>
</reference>
<dbReference type="InterPro" id="IPR051907">
    <property type="entry name" value="DoxX-like_oxidoreductase"/>
</dbReference>
<evidence type="ECO:0000256" key="4">
    <source>
        <dbReference type="ARBA" id="ARBA00022692"/>
    </source>
</evidence>
<keyword evidence="4 7" id="KW-0812">Transmembrane</keyword>
<dbReference type="GO" id="GO:0005886">
    <property type="term" value="C:plasma membrane"/>
    <property type="evidence" value="ECO:0007669"/>
    <property type="project" value="UniProtKB-SubCell"/>
</dbReference>
<dbReference type="PANTHER" id="PTHR33452:SF1">
    <property type="entry name" value="INNER MEMBRANE PROTEIN YPHA-RELATED"/>
    <property type="match status" value="1"/>
</dbReference>
<dbReference type="Proteomes" id="UP000247792">
    <property type="component" value="Unassembled WGS sequence"/>
</dbReference>
<dbReference type="RefSeq" id="WP_110254147.1">
    <property type="nucleotide sequence ID" value="NZ_QJKB01000001.1"/>
</dbReference>
<gene>
    <name evidence="8" type="ORF">DFR42_1011419</name>
</gene>
<comment type="subcellular location">
    <subcellularLocation>
        <location evidence="1">Cell membrane</location>
        <topology evidence="1">Multi-pass membrane protein</topology>
    </subcellularLocation>
</comment>
<evidence type="ECO:0000256" key="6">
    <source>
        <dbReference type="ARBA" id="ARBA00023136"/>
    </source>
</evidence>
<evidence type="ECO:0000256" key="5">
    <source>
        <dbReference type="ARBA" id="ARBA00022989"/>
    </source>
</evidence>